<reference evidence="1 2" key="1">
    <citation type="submission" date="2018-10" db="EMBL/GenBank/DDBJ databases">
        <title>Genome sequencing of Lactobacillus species.</title>
        <authorList>
            <person name="Baek C."/>
            <person name="Yi H."/>
        </authorList>
    </citation>
    <scope>NUCLEOTIDE SEQUENCE [LARGE SCALE GENOMIC DNA]</scope>
    <source>
        <strain evidence="1 2">DSM 16365</strain>
    </source>
</reference>
<dbReference type="KEGG" id="larg:LPA65_11080"/>
<proteinExistence type="predicted"/>
<evidence type="ECO:0000313" key="1">
    <source>
        <dbReference type="EMBL" id="AYJ36248.1"/>
    </source>
</evidence>
<evidence type="ECO:0000313" key="2">
    <source>
        <dbReference type="Proteomes" id="UP000281644"/>
    </source>
</evidence>
<dbReference type="EMBL" id="CP032751">
    <property type="protein sequence ID" value="AYJ36248.1"/>
    <property type="molecule type" value="Genomic_DNA"/>
</dbReference>
<organism evidence="1 2">
    <name type="scientific">Lactiplantibacillus argentoratensis</name>
    <dbReference type="NCBI Taxonomy" id="271881"/>
    <lineage>
        <taxon>Bacteria</taxon>
        <taxon>Bacillati</taxon>
        <taxon>Bacillota</taxon>
        <taxon>Bacilli</taxon>
        <taxon>Lactobacillales</taxon>
        <taxon>Lactobacillaceae</taxon>
        <taxon>Lactiplantibacillus</taxon>
    </lineage>
</organism>
<sequence>MFYLPAYLKLAEYPKSKTASLGPLETVRISVNLLGWFVLHRPPVGMGFEWPTCAHPTFVGLIIVLHKQ</sequence>
<dbReference type="AlphaFoldDB" id="A0AAN1Q1T0"/>
<gene>
    <name evidence="1" type="ORF">LPA65_11080</name>
</gene>
<protein>
    <submittedName>
        <fullName evidence="1">Uncharacterized protein</fullName>
    </submittedName>
</protein>
<accession>A0AAN1Q1T0</accession>
<name>A0AAN1Q1T0_9LACO</name>
<dbReference type="Proteomes" id="UP000281644">
    <property type="component" value="Chromosome"/>
</dbReference>